<keyword evidence="8 11" id="KW-1133">Transmembrane helix</keyword>
<keyword evidence="10" id="KW-0175">Coiled coil</keyword>
<dbReference type="SMART" id="SM00388">
    <property type="entry name" value="HisKA"/>
    <property type="match status" value="1"/>
</dbReference>
<dbReference type="InterPro" id="IPR003661">
    <property type="entry name" value="HisK_dim/P_dom"/>
</dbReference>
<dbReference type="Pfam" id="PF02518">
    <property type="entry name" value="HATPase_c"/>
    <property type="match status" value="1"/>
</dbReference>
<keyword evidence="4" id="KW-0597">Phosphoprotein</keyword>
<comment type="caution">
    <text evidence="14">The sequence shown here is derived from an EMBL/GenBank/DDBJ whole genome shotgun (WGS) entry which is preliminary data.</text>
</comment>
<dbReference type="InterPro" id="IPR005467">
    <property type="entry name" value="His_kinase_dom"/>
</dbReference>
<dbReference type="Gene3D" id="3.30.565.10">
    <property type="entry name" value="Histidine kinase-like ATPase, C-terminal domain"/>
    <property type="match status" value="1"/>
</dbReference>
<evidence type="ECO:0000313" key="15">
    <source>
        <dbReference type="Proteomes" id="UP000765845"/>
    </source>
</evidence>
<dbReference type="InterPro" id="IPR003594">
    <property type="entry name" value="HATPase_dom"/>
</dbReference>
<dbReference type="EC" id="2.7.13.3" evidence="3"/>
<keyword evidence="9 11" id="KW-0472">Membrane</keyword>
<dbReference type="Proteomes" id="UP000765845">
    <property type="component" value="Unassembled WGS sequence"/>
</dbReference>
<protein>
    <recommendedName>
        <fullName evidence="3">histidine kinase</fullName>
        <ecNumber evidence="3">2.7.13.3</ecNumber>
    </recommendedName>
</protein>
<feature type="transmembrane region" description="Helical" evidence="11">
    <location>
        <begin position="334"/>
        <end position="353"/>
    </location>
</feature>
<name>A0ABX1GFG4_9GAMM</name>
<accession>A0ABX1GFG4</accession>
<feature type="coiled-coil region" evidence="10">
    <location>
        <begin position="368"/>
        <end position="395"/>
    </location>
</feature>
<dbReference type="Gene3D" id="1.10.287.130">
    <property type="match status" value="1"/>
</dbReference>
<evidence type="ECO:0000256" key="10">
    <source>
        <dbReference type="SAM" id="Coils"/>
    </source>
</evidence>
<reference evidence="14 15" key="1">
    <citation type="submission" date="2020-04" db="EMBL/GenBank/DDBJ databases">
        <authorList>
            <person name="Yoon J."/>
        </authorList>
    </citation>
    <scope>NUCLEOTIDE SEQUENCE [LARGE SCALE GENOMIC DNA]</scope>
    <source>
        <strain evidence="14 15">KMU-166</strain>
    </source>
</reference>
<dbReference type="SUPFAM" id="SSF47384">
    <property type="entry name" value="Homodimeric domain of signal transducing histidine kinase"/>
    <property type="match status" value="1"/>
</dbReference>
<evidence type="ECO:0000256" key="7">
    <source>
        <dbReference type="ARBA" id="ARBA00022777"/>
    </source>
</evidence>
<dbReference type="InterPro" id="IPR004358">
    <property type="entry name" value="Sig_transdc_His_kin-like_C"/>
</dbReference>
<evidence type="ECO:0000256" key="2">
    <source>
        <dbReference type="ARBA" id="ARBA00004370"/>
    </source>
</evidence>
<dbReference type="PRINTS" id="PR00344">
    <property type="entry name" value="BCTRLSENSOR"/>
</dbReference>
<gene>
    <name evidence="14" type="ORF">HCU74_09655</name>
</gene>
<keyword evidence="5" id="KW-0808">Transferase</keyword>
<organism evidence="14 15">
    <name type="scientific">Spongiibacter thalassae</name>
    <dbReference type="NCBI Taxonomy" id="2721624"/>
    <lineage>
        <taxon>Bacteria</taxon>
        <taxon>Pseudomonadati</taxon>
        <taxon>Pseudomonadota</taxon>
        <taxon>Gammaproteobacteria</taxon>
        <taxon>Cellvibrionales</taxon>
        <taxon>Spongiibacteraceae</taxon>
        <taxon>Spongiibacter</taxon>
    </lineage>
</organism>
<dbReference type="Gene3D" id="3.30.450.350">
    <property type="entry name" value="CHASE domain"/>
    <property type="match status" value="1"/>
</dbReference>
<evidence type="ECO:0000256" key="4">
    <source>
        <dbReference type="ARBA" id="ARBA00022553"/>
    </source>
</evidence>
<keyword evidence="6 11" id="KW-0812">Transmembrane</keyword>
<dbReference type="CDD" id="cd00082">
    <property type="entry name" value="HisKA"/>
    <property type="match status" value="1"/>
</dbReference>
<feature type="domain" description="CHASE" evidence="13">
    <location>
        <begin position="172"/>
        <end position="316"/>
    </location>
</feature>
<dbReference type="Pfam" id="PF00512">
    <property type="entry name" value="HisKA"/>
    <property type="match status" value="1"/>
</dbReference>
<evidence type="ECO:0000256" key="9">
    <source>
        <dbReference type="ARBA" id="ARBA00023136"/>
    </source>
</evidence>
<evidence type="ECO:0000256" key="1">
    <source>
        <dbReference type="ARBA" id="ARBA00000085"/>
    </source>
</evidence>
<proteinExistence type="predicted"/>
<sequence length="615" mass="69810">MQYSDYFTGRNWTTMPVDDNNNADPDLLAEEKALERAGRLHWFHWLVLAFSLVLTLSVWQYSSRQLQEKMDNRFTQQGEQIAALVKERLQKYEDALWSGVAAIHSHGGDISFADWQTFAEALHIGEKYPGINGIGVIHQVAPQQRQQYLALQRTERPDFQIHPSHDQNVLLPISYIIPVKGNAAAVGLDVAHENNRLTAALKSRDSATAQITGPIILVQDSQKKPGFLFYAPYYSGPATSVEERREAFSGLVYAPFVVEKLMRGTLQKSRRNIHFRILDQQQTLYDESADSENKSYQPRLSGRHTLSLYGRDWVLETWESKAFWADFSESQPQLILICGIVLDIMLLSLFLLLSRAQRRSLSFAKRMVARATKRTDELRDTVKLLERSNQELEQFAFIASHDLQEPLRSVSNFSGMLKESLADNEKEHVRSAVFFISEATNRMQNLLTGLMDYSRISQEIEWESIDCDDVVDGVLADLSELIREKNAKVVVSPLPVIVAGRSQLRQLFQNLIANALKFSREDSTCKIEIAAKQSSSNWTFSIRDNGIGISPENFERIFFIFRRLHRNEEIPGSGIGLSSCRKITTLFGGDIWLDSTVGEGSCFYFTIPKAINKGA</sequence>
<dbReference type="EMBL" id="JAAWWK010000003">
    <property type="protein sequence ID" value="NKI17685.1"/>
    <property type="molecule type" value="Genomic_DNA"/>
</dbReference>
<dbReference type="InterPro" id="IPR042240">
    <property type="entry name" value="CHASE_sf"/>
</dbReference>
<dbReference type="PANTHER" id="PTHR43304">
    <property type="entry name" value="PHYTOCHROME-LIKE PROTEIN CPH1"/>
    <property type="match status" value="1"/>
</dbReference>
<keyword evidence="7" id="KW-0418">Kinase</keyword>
<dbReference type="SMART" id="SM01079">
    <property type="entry name" value="CHASE"/>
    <property type="match status" value="1"/>
</dbReference>
<feature type="domain" description="Histidine kinase" evidence="12">
    <location>
        <begin position="398"/>
        <end position="611"/>
    </location>
</feature>
<dbReference type="InterPro" id="IPR006189">
    <property type="entry name" value="CHASE_dom"/>
</dbReference>
<evidence type="ECO:0000256" key="11">
    <source>
        <dbReference type="SAM" id="Phobius"/>
    </source>
</evidence>
<comment type="catalytic activity">
    <reaction evidence="1">
        <text>ATP + protein L-histidine = ADP + protein N-phospho-L-histidine.</text>
        <dbReference type="EC" id="2.7.13.3"/>
    </reaction>
</comment>
<dbReference type="InterPro" id="IPR052162">
    <property type="entry name" value="Sensor_kinase/Photoreceptor"/>
</dbReference>
<dbReference type="InterPro" id="IPR036097">
    <property type="entry name" value="HisK_dim/P_sf"/>
</dbReference>
<dbReference type="PROSITE" id="PS50109">
    <property type="entry name" value="HIS_KIN"/>
    <property type="match status" value="1"/>
</dbReference>
<comment type="subcellular location">
    <subcellularLocation>
        <location evidence="2">Membrane</location>
    </subcellularLocation>
</comment>
<dbReference type="SMART" id="SM00387">
    <property type="entry name" value="HATPase_c"/>
    <property type="match status" value="1"/>
</dbReference>
<evidence type="ECO:0000256" key="5">
    <source>
        <dbReference type="ARBA" id="ARBA00022679"/>
    </source>
</evidence>
<evidence type="ECO:0000256" key="3">
    <source>
        <dbReference type="ARBA" id="ARBA00012438"/>
    </source>
</evidence>
<dbReference type="PANTHER" id="PTHR43304:SF1">
    <property type="entry name" value="PAC DOMAIN-CONTAINING PROTEIN"/>
    <property type="match status" value="1"/>
</dbReference>
<evidence type="ECO:0000256" key="6">
    <source>
        <dbReference type="ARBA" id="ARBA00022692"/>
    </source>
</evidence>
<feature type="transmembrane region" description="Helical" evidence="11">
    <location>
        <begin position="42"/>
        <end position="61"/>
    </location>
</feature>
<keyword evidence="15" id="KW-1185">Reference proteome</keyword>
<evidence type="ECO:0000259" key="13">
    <source>
        <dbReference type="PROSITE" id="PS50839"/>
    </source>
</evidence>
<dbReference type="PROSITE" id="PS50839">
    <property type="entry name" value="CHASE"/>
    <property type="match status" value="1"/>
</dbReference>
<dbReference type="SUPFAM" id="SSF55874">
    <property type="entry name" value="ATPase domain of HSP90 chaperone/DNA topoisomerase II/histidine kinase"/>
    <property type="match status" value="1"/>
</dbReference>
<evidence type="ECO:0000313" key="14">
    <source>
        <dbReference type="EMBL" id="NKI17685.1"/>
    </source>
</evidence>
<evidence type="ECO:0000256" key="8">
    <source>
        <dbReference type="ARBA" id="ARBA00022989"/>
    </source>
</evidence>
<evidence type="ECO:0000259" key="12">
    <source>
        <dbReference type="PROSITE" id="PS50109"/>
    </source>
</evidence>
<dbReference type="Pfam" id="PF03924">
    <property type="entry name" value="CHASE"/>
    <property type="match status" value="1"/>
</dbReference>
<dbReference type="RefSeq" id="WP_168450232.1">
    <property type="nucleotide sequence ID" value="NZ_JAAWWK010000003.1"/>
</dbReference>
<dbReference type="InterPro" id="IPR036890">
    <property type="entry name" value="HATPase_C_sf"/>
</dbReference>